<feature type="region of interest" description="Disordered" evidence="1">
    <location>
        <begin position="1"/>
        <end position="39"/>
    </location>
</feature>
<evidence type="ECO:0008006" key="4">
    <source>
        <dbReference type="Google" id="ProtNLM"/>
    </source>
</evidence>
<accession>A0A8J2LVH7</accession>
<sequence length="396" mass="43628">MANTDVESTDNNVTNNSSNEGKKGRNRKKKGTPPPSFIDNYLKETNDLINSCLELLDQSNNLKTSIKTGMKDNFTKLKENSVNFANSVKTQIKEAAAKLAEKAAGSRTQPPSSSAQNQLPQLTFSHTPLIPPNRPTTYAAVIKKPVQMHQLKQQNPELVPKTPIKLNNNTMVLKPKITGQDGFQLVKTAINPYTDGVTFAKPLPGGGVLIACQDQSKLKNVQQKLQQNLTPILKKEKRNPEIVIHRLPKLCTAQEIEQAIVNSTGCNPQYTKVMRYRHDDPNSGIFATAVVTPAAWQLLVSTHGKILIGGDSWAVCPVANNIPLIKCTQCHQYGHLKKYCRLPVATKEAGTCLNCTRVNQKNPSATPLDTKHDTHSKNCTSLINHLNAVSKTIQYE</sequence>
<comment type="caution">
    <text evidence="2">The sequence shown here is derived from an EMBL/GenBank/DDBJ whole genome shotgun (WGS) entry which is preliminary data.</text>
</comment>
<name>A0A8J2LVH7_9HEXA</name>
<evidence type="ECO:0000256" key="1">
    <source>
        <dbReference type="SAM" id="MobiDB-lite"/>
    </source>
</evidence>
<evidence type="ECO:0000313" key="2">
    <source>
        <dbReference type="EMBL" id="CAG7829400.1"/>
    </source>
</evidence>
<dbReference type="OrthoDB" id="8122238at2759"/>
<reference evidence="2" key="1">
    <citation type="submission" date="2021-06" db="EMBL/GenBank/DDBJ databases">
        <authorList>
            <person name="Hodson N. C."/>
            <person name="Mongue J. A."/>
            <person name="Jaron S. K."/>
        </authorList>
    </citation>
    <scope>NUCLEOTIDE SEQUENCE</scope>
</reference>
<gene>
    <name evidence="2" type="ORF">AFUS01_LOCUS39265</name>
</gene>
<keyword evidence="3" id="KW-1185">Reference proteome</keyword>
<feature type="compositionally biased region" description="Low complexity" evidence="1">
    <location>
        <begin position="1"/>
        <end position="19"/>
    </location>
</feature>
<feature type="compositionally biased region" description="Polar residues" evidence="1">
    <location>
        <begin position="106"/>
        <end position="118"/>
    </location>
</feature>
<dbReference type="Proteomes" id="UP000708208">
    <property type="component" value="Unassembled WGS sequence"/>
</dbReference>
<protein>
    <recommendedName>
        <fullName evidence="4">Gag-like protein</fullName>
    </recommendedName>
</protein>
<dbReference type="AlphaFoldDB" id="A0A8J2LVH7"/>
<proteinExistence type="predicted"/>
<feature type="region of interest" description="Disordered" evidence="1">
    <location>
        <begin position="99"/>
        <end position="118"/>
    </location>
</feature>
<dbReference type="EMBL" id="CAJVCH010551334">
    <property type="protein sequence ID" value="CAG7829400.1"/>
    <property type="molecule type" value="Genomic_DNA"/>
</dbReference>
<evidence type="ECO:0000313" key="3">
    <source>
        <dbReference type="Proteomes" id="UP000708208"/>
    </source>
</evidence>
<organism evidence="2 3">
    <name type="scientific">Allacma fusca</name>
    <dbReference type="NCBI Taxonomy" id="39272"/>
    <lineage>
        <taxon>Eukaryota</taxon>
        <taxon>Metazoa</taxon>
        <taxon>Ecdysozoa</taxon>
        <taxon>Arthropoda</taxon>
        <taxon>Hexapoda</taxon>
        <taxon>Collembola</taxon>
        <taxon>Symphypleona</taxon>
        <taxon>Sminthuridae</taxon>
        <taxon>Allacma</taxon>
    </lineage>
</organism>